<organism evidence="2 3">
    <name type="scientific">Candidatus Berkelbacteria bacterium Licking1014_7</name>
    <dbReference type="NCBI Taxonomy" id="2017147"/>
    <lineage>
        <taxon>Bacteria</taxon>
        <taxon>Candidatus Berkelbacteria</taxon>
    </lineage>
</organism>
<feature type="region of interest" description="Disordered" evidence="1">
    <location>
        <begin position="78"/>
        <end position="111"/>
    </location>
</feature>
<evidence type="ECO:0000313" key="2">
    <source>
        <dbReference type="EMBL" id="TSC93126.1"/>
    </source>
</evidence>
<proteinExistence type="predicted"/>
<comment type="caution">
    <text evidence="2">The sequence shown here is derived from an EMBL/GenBank/DDBJ whole genome shotgun (WGS) entry which is preliminary data.</text>
</comment>
<evidence type="ECO:0000313" key="3">
    <source>
        <dbReference type="Proteomes" id="UP000315689"/>
    </source>
</evidence>
<accession>A0A554LJR9</accession>
<feature type="compositionally biased region" description="Polar residues" evidence="1">
    <location>
        <begin position="96"/>
        <end position="111"/>
    </location>
</feature>
<reference evidence="2 3" key="1">
    <citation type="submission" date="2017-07" db="EMBL/GenBank/DDBJ databases">
        <title>Mechanisms for carbon and nitrogen cycling indicate functional differentiation within the Candidate Phyla Radiation.</title>
        <authorList>
            <person name="Danczak R.E."/>
            <person name="Johnston M.D."/>
            <person name="Kenah C."/>
            <person name="Slattery M."/>
            <person name="Wrighton K.C."/>
            <person name="Wilkins M.J."/>
        </authorList>
    </citation>
    <scope>NUCLEOTIDE SEQUENCE [LARGE SCALE GENOMIC DNA]</scope>
    <source>
        <strain evidence="2">Licking1014_7</strain>
    </source>
</reference>
<evidence type="ECO:0000256" key="1">
    <source>
        <dbReference type="SAM" id="MobiDB-lite"/>
    </source>
</evidence>
<name>A0A554LJR9_9BACT</name>
<dbReference type="EMBL" id="VMGK01000006">
    <property type="protein sequence ID" value="TSC93126.1"/>
    <property type="molecule type" value="Genomic_DNA"/>
</dbReference>
<feature type="compositionally biased region" description="Basic and acidic residues" evidence="1">
    <location>
        <begin position="38"/>
        <end position="63"/>
    </location>
</feature>
<feature type="region of interest" description="Disordered" evidence="1">
    <location>
        <begin position="1"/>
        <end position="23"/>
    </location>
</feature>
<dbReference type="Proteomes" id="UP000315689">
    <property type="component" value="Unassembled WGS sequence"/>
</dbReference>
<feature type="region of interest" description="Disordered" evidence="1">
    <location>
        <begin position="38"/>
        <end position="66"/>
    </location>
</feature>
<dbReference type="AlphaFoldDB" id="A0A554LJR9"/>
<sequence>MSNQDELGEQASGPEMMSDEKREKMQLKITELGSLLHDEWRAPRKQEDGTFEPRIKSTKDQAWVEKSGTDQVDIANTSYEDLPEDWKGENKASAEVSMSSVYETVSQRKTA</sequence>
<protein>
    <submittedName>
        <fullName evidence="2">Uncharacterized protein</fullName>
    </submittedName>
</protein>
<gene>
    <name evidence="2" type="ORF">CEN89_241</name>
</gene>